<evidence type="ECO:0000313" key="2">
    <source>
        <dbReference type="Proteomes" id="UP000007093"/>
    </source>
</evidence>
<keyword evidence="2" id="KW-1185">Reference proteome</keyword>
<dbReference type="STRING" id="568816.Acin_2409"/>
<gene>
    <name evidence="1" type="ordered locus">Acin_2409</name>
</gene>
<dbReference type="Proteomes" id="UP000007093">
    <property type="component" value="Chromosome"/>
</dbReference>
<proteinExistence type="predicted"/>
<dbReference type="HOGENOM" id="CLU_3264273_0_0_9"/>
<accession>G4Q7T1</accession>
<dbReference type="AlphaFoldDB" id="G4Q7T1"/>
<dbReference type="PATRIC" id="fig|568816.4.peg.2339"/>
<name>G4Q7T1_ACIIR</name>
<evidence type="ECO:0000313" key="1">
    <source>
        <dbReference type="EMBL" id="AEQ23601.1"/>
    </source>
</evidence>
<dbReference type="EMBL" id="CP003058">
    <property type="protein sequence ID" value="AEQ23601.1"/>
    <property type="molecule type" value="Genomic_DNA"/>
</dbReference>
<organism evidence="1 2">
    <name type="scientific">Acidaminococcus intestini (strain RyC-MR95)</name>
    <dbReference type="NCBI Taxonomy" id="568816"/>
    <lineage>
        <taxon>Bacteria</taxon>
        <taxon>Bacillati</taxon>
        <taxon>Bacillota</taxon>
        <taxon>Negativicutes</taxon>
        <taxon>Acidaminococcales</taxon>
        <taxon>Acidaminococcaceae</taxon>
        <taxon>Acidaminococcus</taxon>
    </lineage>
</organism>
<protein>
    <submittedName>
        <fullName evidence="1">Uncharacterized protein</fullName>
    </submittedName>
</protein>
<dbReference type="KEGG" id="ain:Acin_2409"/>
<reference evidence="1 2" key="1">
    <citation type="journal article" date="2011" name="J. Bacteriol.">
        <title>Complete genome sequence of Acidaminococcus intestini RYC-MR95, a Gram-negative bacterium from the phylum Firmicutes.</title>
        <authorList>
            <person name="D'Auria G."/>
            <person name="Galan J.C."/>
            <person name="Rodriguez-Alcayna M."/>
            <person name="Moya A."/>
            <person name="Baquero F."/>
            <person name="Latorre A."/>
        </authorList>
    </citation>
    <scope>NUCLEOTIDE SEQUENCE [LARGE SCALE GENOMIC DNA]</scope>
    <source>
        <strain evidence="1 2">RyC-MR95</strain>
    </source>
</reference>
<sequence length="41" mass="4885">MSFSRDGKRKGTRRSLFPHGKSHEFLMAETNFYRQNRPVDV</sequence>
<dbReference type="InParanoid" id="G4Q7T1"/>